<keyword evidence="1" id="KW-1015">Disulfide bond</keyword>
<dbReference type="InterPro" id="IPR050373">
    <property type="entry name" value="Fibrinogen_C-term_domain"/>
</dbReference>
<dbReference type="InterPro" id="IPR036056">
    <property type="entry name" value="Fibrinogen-like_C"/>
</dbReference>
<dbReference type="Pfam" id="PF00147">
    <property type="entry name" value="Fibrinogen_C"/>
    <property type="match status" value="2"/>
</dbReference>
<reference evidence="3 4" key="1">
    <citation type="submission" date="2020-06" db="EMBL/GenBank/DDBJ databases">
        <authorList>
            <person name="Li R."/>
            <person name="Bekaert M."/>
        </authorList>
    </citation>
    <scope>NUCLEOTIDE SEQUENCE [LARGE SCALE GENOMIC DNA]</scope>
    <source>
        <strain evidence="4">wild</strain>
    </source>
</reference>
<dbReference type="SMART" id="SM00186">
    <property type="entry name" value="FBG"/>
    <property type="match status" value="1"/>
</dbReference>
<dbReference type="GO" id="GO:0005615">
    <property type="term" value="C:extracellular space"/>
    <property type="evidence" value="ECO:0007669"/>
    <property type="project" value="TreeGrafter"/>
</dbReference>
<accession>A0A6J8D456</accession>
<dbReference type="CDD" id="cd00087">
    <property type="entry name" value="FReD"/>
    <property type="match status" value="1"/>
</dbReference>
<dbReference type="SUPFAM" id="SSF56496">
    <property type="entry name" value="Fibrinogen C-terminal domain-like"/>
    <property type="match status" value="1"/>
</dbReference>
<dbReference type="PANTHER" id="PTHR19143">
    <property type="entry name" value="FIBRINOGEN/TENASCIN/ANGIOPOEITIN"/>
    <property type="match status" value="1"/>
</dbReference>
<evidence type="ECO:0000259" key="2">
    <source>
        <dbReference type="PROSITE" id="PS51406"/>
    </source>
</evidence>
<evidence type="ECO:0000256" key="1">
    <source>
        <dbReference type="ARBA" id="ARBA00023157"/>
    </source>
</evidence>
<proteinExistence type="predicted"/>
<dbReference type="PROSITE" id="PS00514">
    <property type="entry name" value="FIBRINOGEN_C_1"/>
    <property type="match status" value="1"/>
</dbReference>
<dbReference type="AlphaFoldDB" id="A0A6J8D456"/>
<sequence>MSTMVPRWVQYRKEKNCSCTGVGLSQVSRAKVVRQSYDNRSVLPRECSEIKGDNLTSGVYNIYPDGTATVVQVYCDMETKNGSWTVSDWNEIIHEITSHGNHELRIEMTDFDGNFKYAEYRVFGIGDEPDGYPLLIFGYTGTAGDSLYKSMNNRTSNGVKFTTYDHDNDIYSGNCALDFSGAWWYTGCHLSNLNGMYLGGYHKYPGNGIEWYTWKGHRYSLKTVKMMFRKY</sequence>
<dbReference type="EMBL" id="CACVKT020006772">
    <property type="protein sequence ID" value="CAC5403483.1"/>
    <property type="molecule type" value="Genomic_DNA"/>
</dbReference>
<dbReference type="NCBIfam" id="NF040941">
    <property type="entry name" value="GGGWT_bact"/>
    <property type="match status" value="1"/>
</dbReference>
<feature type="domain" description="Fibrinogen C-terminal" evidence="2">
    <location>
        <begin position="90"/>
        <end position="231"/>
    </location>
</feature>
<dbReference type="Gene3D" id="3.90.215.10">
    <property type="entry name" value="Gamma Fibrinogen, chain A, domain 1"/>
    <property type="match status" value="2"/>
</dbReference>
<evidence type="ECO:0000313" key="3">
    <source>
        <dbReference type="EMBL" id="CAC5403483.1"/>
    </source>
</evidence>
<gene>
    <name evidence="3" type="ORF">MCOR_37370</name>
</gene>
<dbReference type="PROSITE" id="PS51406">
    <property type="entry name" value="FIBRINOGEN_C_2"/>
    <property type="match status" value="2"/>
</dbReference>
<name>A0A6J8D456_MYTCO</name>
<protein>
    <submittedName>
        <fullName evidence="3">Fibrinogen C domain-containing protein 1-B,Fibrinogen C domain-containing protein 1,Ficolin-2</fullName>
    </submittedName>
</protein>
<dbReference type="Proteomes" id="UP000507470">
    <property type="component" value="Unassembled WGS sequence"/>
</dbReference>
<dbReference type="InterPro" id="IPR014716">
    <property type="entry name" value="Fibrinogen_a/b/g_C_1"/>
</dbReference>
<dbReference type="InterPro" id="IPR020837">
    <property type="entry name" value="Fibrinogen_CS"/>
</dbReference>
<keyword evidence="4" id="KW-1185">Reference proteome</keyword>
<dbReference type="InterPro" id="IPR002181">
    <property type="entry name" value="Fibrinogen_a/b/g_C_dom"/>
</dbReference>
<feature type="domain" description="Fibrinogen C-terminal" evidence="2">
    <location>
        <begin position="38"/>
        <end position="86"/>
    </location>
</feature>
<dbReference type="OrthoDB" id="6115770at2759"/>
<organism evidence="3 4">
    <name type="scientific">Mytilus coruscus</name>
    <name type="common">Sea mussel</name>
    <dbReference type="NCBI Taxonomy" id="42192"/>
    <lineage>
        <taxon>Eukaryota</taxon>
        <taxon>Metazoa</taxon>
        <taxon>Spiralia</taxon>
        <taxon>Lophotrochozoa</taxon>
        <taxon>Mollusca</taxon>
        <taxon>Bivalvia</taxon>
        <taxon>Autobranchia</taxon>
        <taxon>Pteriomorphia</taxon>
        <taxon>Mytilida</taxon>
        <taxon>Mytiloidea</taxon>
        <taxon>Mytilidae</taxon>
        <taxon>Mytilinae</taxon>
        <taxon>Mytilus</taxon>
    </lineage>
</organism>
<evidence type="ECO:0000313" key="4">
    <source>
        <dbReference type="Proteomes" id="UP000507470"/>
    </source>
</evidence>